<dbReference type="Proteomes" id="UP000676336">
    <property type="component" value="Unassembled WGS sequence"/>
</dbReference>
<evidence type="ECO:0000313" key="1">
    <source>
        <dbReference type="EMBL" id="CAF4946987.1"/>
    </source>
</evidence>
<protein>
    <submittedName>
        <fullName evidence="2">Uncharacterized protein</fullName>
    </submittedName>
</protein>
<organism evidence="2 3">
    <name type="scientific">Rotaria magnacalcarata</name>
    <dbReference type="NCBI Taxonomy" id="392030"/>
    <lineage>
        <taxon>Eukaryota</taxon>
        <taxon>Metazoa</taxon>
        <taxon>Spiralia</taxon>
        <taxon>Gnathifera</taxon>
        <taxon>Rotifera</taxon>
        <taxon>Eurotatoria</taxon>
        <taxon>Bdelloidea</taxon>
        <taxon>Philodinida</taxon>
        <taxon>Philodinidae</taxon>
        <taxon>Rotaria</taxon>
    </lineage>
</organism>
<sequence length="28" mass="3160">MSRPVDAYVDYSPRDIVFIGWVGDEDGT</sequence>
<dbReference type="AlphaFoldDB" id="A0A8S3DDR8"/>
<gene>
    <name evidence="1" type="ORF">SMN809_LOCUS53920</name>
    <name evidence="2" type="ORF">SMN809_LOCUS54383</name>
</gene>
<dbReference type="EMBL" id="CAJOBI010189445">
    <property type="protein sequence ID" value="CAF4956280.1"/>
    <property type="molecule type" value="Genomic_DNA"/>
</dbReference>
<feature type="non-terminal residue" evidence="2">
    <location>
        <position position="28"/>
    </location>
</feature>
<evidence type="ECO:0000313" key="3">
    <source>
        <dbReference type="Proteomes" id="UP000676336"/>
    </source>
</evidence>
<proteinExistence type="predicted"/>
<reference evidence="2" key="1">
    <citation type="submission" date="2021-02" db="EMBL/GenBank/DDBJ databases">
        <authorList>
            <person name="Nowell W R."/>
        </authorList>
    </citation>
    <scope>NUCLEOTIDE SEQUENCE</scope>
</reference>
<name>A0A8S3DDR8_9BILA</name>
<comment type="caution">
    <text evidence="2">The sequence shown here is derived from an EMBL/GenBank/DDBJ whole genome shotgun (WGS) entry which is preliminary data.</text>
</comment>
<accession>A0A8S3DDR8</accession>
<dbReference type="EMBL" id="CAJOBI010186784">
    <property type="protein sequence ID" value="CAF4946987.1"/>
    <property type="molecule type" value="Genomic_DNA"/>
</dbReference>
<evidence type="ECO:0000313" key="2">
    <source>
        <dbReference type="EMBL" id="CAF4956280.1"/>
    </source>
</evidence>